<evidence type="ECO:0000256" key="7">
    <source>
        <dbReference type="ARBA" id="ARBA00023239"/>
    </source>
</evidence>
<proteinExistence type="inferred from homology"/>
<feature type="non-terminal residue" evidence="12">
    <location>
        <position position="1"/>
    </location>
</feature>
<comment type="catalytic activity">
    <reaction evidence="8">
        <text>D-cysteine + H2O = hydrogen sulfide + pyruvate + NH4(+) + H(+)</text>
        <dbReference type="Rhea" id="RHEA:11268"/>
        <dbReference type="ChEBI" id="CHEBI:15361"/>
        <dbReference type="ChEBI" id="CHEBI:15377"/>
        <dbReference type="ChEBI" id="CHEBI:15378"/>
        <dbReference type="ChEBI" id="CHEBI:28938"/>
        <dbReference type="ChEBI" id="CHEBI:29919"/>
        <dbReference type="ChEBI" id="CHEBI:35236"/>
        <dbReference type="EC" id="4.4.1.15"/>
    </reaction>
</comment>
<dbReference type="STRING" id="81985.R0GTS5"/>
<dbReference type="PANTHER" id="PTHR43780:SF2">
    <property type="entry name" value="1-AMINOCYCLOPROPANE-1-CARBOXYLATE DEAMINASE-RELATED"/>
    <property type="match status" value="1"/>
</dbReference>
<evidence type="ECO:0000256" key="4">
    <source>
        <dbReference type="ARBA" id="ARBA00022898"/>
    </source>
</evidence>
<dbReference type="Pfam" id="PF00291">
    <property type="entry name" value="PALP"/>
    <property type="match status" value="1"/>
</dbReference>
<evidence type="ECO:0000259" key="11">
    <source>
        <dbReference type="Pfam" id="PF00291"/>
    </source>
</evidence>
<evidence type="ECO:0000313" key="13">
    <source>
        <dbReference type="Proteomes" id="UP000029121"/>
    </source>
</evidence>
<protein>
    <recommendedName>
        <fullName evidence="9">D-cysteine desulfhydrase</fullName>
        <ecNumber evidence="9">4.4.1.15</ecNumber>
    </recommendedName>
</protein>
<dbReference type="Gene3D" id="3.40.50.1100">
    <property type="match status" value="2"/>
</dbReference>
<dbReference type="AlphaFoldDB" id="R0GTS5"/>
<feature type="compositionally biased region" description="Basic and acidic residues" evidence="10">
    <location>
        <begin position="13"/>
        <end position="25"/>
    </location>
</feature>
<feature type="region of interest" description="Disordered" evidence="10">
    <location>
        <begin position="1"/>
        <end position="25"/>
    </location>
</feature>
<keyword evidence="13" id="KW-1185">Reference proteome</keyword>
<comment type="similarity">
    <text evidence="3">Belongs to the ACC deaminase/D-cysteine desulfhydrase family.</text>
</comment>
<evidence type="ECO:0000256" key="6">
    <source>
        <dbReference type="ARBA" id="ARBA00023128"/>
    </source>
</evidence>
<dbReference type="EMBL" id="KB870805">
    <property type="protein sequence ID" value="EOA39206.1"/>
    <property type="molecule type" value="Genomic_DNA"/>
</dbReference>
<comment type="cofactor">
    <cofactor evidence="1">
        <name>pyridoxal 5'-phosphate</name>
        <dbReference type="ChEBI" id="CHEBI:597326"/>
    </cofactor>
</comment>
<feature type="domain" description="Tryptophan synthase beta chain-like PALP" evidence="11">
    <location>
        <begin position="93"/>
        <end position="413"/>
    </location>
</feature>
<dbReference type="NCBIfam" id="TIGR01275">
    <property type="entry name" value="ACC_deam_rel"/>
    <property type="match status" value="1"/>
</dbReference>
<dbReference type="EC" id="4.4.1.15" evidence="9"/>
<evidence type="ECO:0000256" key="2">
    <source>
        <dbReference type="ARBA" id="ARBA00004173"/>
    </source>
</evidence>
<name>R0GTS5_9BRAS</name>
<accession>R0GTS5</accession>
<dbReference type="SUPFAM" id="SSF53686">
    <property type="entry name" value="Tryptophan synthase beta subunit-like PLP-dependent enzymes"/>
    <property type="match status" value="1"/>
</dbReference>
<organism evidence="12 13">
    <name type="scientific">Capsella rubella</name>
    <dbReference type="NCBI Taxonomy" id="81985"/>
    <lineage>
        <taxon>Eukaryota</taxon>
        <taxon>Viridiplantae</taxon>
        <taxon>Streptophyta</taxon>
        <taxon>Embryophyta</taxon>
        <taxon>Tracheophyta</taxon>
        <taxon>Spermatophyta</taxon>
        <taxon>Magnoliopsida</taxon>
        <taxon>eudicotyledons</taxon>
        <taxon>Gunneridae</taxon>
        <taxon>Pentapetalae</taxon>
        <taxon>rosids</taxon>
        <taxon>malvids</taxon>
        <taxon>Brassicales</taxon>
        <taxon>Brassicaceae</taxon>
        <taxon>Camelineae</taxon>
        <taxon>Capsella</taxon>
    </lineage>
</organism>
<evidence type="ECO:0000256" key="1">
    <source>
        <dbReference type="ARBA" id="ARBA00001933"/>
    </source>
</evidence>
<sequence>LHETNYPNPTRPDPTRPECKLKEKQWRESNVERSEAMMMMRGLVTLSRVKLELVRSMSATSVPSMADFLTKKPYSPPSWASHLLPIPSHTFSLAHLPTPIHRWNLPGLPHGTELWIKRDDYTGMELSGNKVRKLEFLMAEAVNQLADTVITIGGIQSNHCRATATASNYLNLNSHLILRTSKLLADDDPGLVGNLLVERLVGANVHLISKEEYSSIGSEALTNALKEKLEKEGKKPYVIPVGGSNSLGTWGYIEAAREIEEQLKSRSEGLKFDDIVVACGSGGTIAGISLGSWLGALKAKVHAFSVCDDPDYFYDFVQGLLDGLQAGVNSRDIVSIHNYTGSEFDSFIILQAKGKGYAMNTSEELKFLKEVASSTGVILDPVYSGKAVYGMINEMTKDPKNWEGRKILFIHTGGLLGLYDKVDQMASLMGNWCRMDVSESVPRKDGVGKMF</sequence>
<reference evidence="13" key="1">
    <citation type="journal article" date="2013" name="Nat. Genet.">
        <title>The Capsella rubella genome and the genomic consequences of rapid mating system evolution.</title>
        <authorList>
            <person name="Slotte T."/>
            <person name="Hazzouri K.M."/>
            <person name="Agren J.A."/>
            <person name="Koenig D."/>
            <person name="Maumus F."/>
            <person name="Guo Y.L."/>
            <person name="Steige K."/>
            <person name="Platts A.E."/>
            <person name="Escobar J.S."/>
            <person name="Newman L.K."/>
            <person name="Wang W."/>
            <person name="Mandakova T."/>
            <person name="Vello E."/>
            <person name="Smith L.M."/>
            <person name="Henz S.R."/>
            <person name="Steffen J."/>
            <person name="Takuno S."/>
            <person name="Brandvain Y."/>
            <person name="Coop G."/>
            <person name="Andolfatto P."/>
            <person name="Hu T.T."/>
            <person name="Blanchette M."/>
            <person name="Clark R.M."/>
            <person name="Quesneville H."/>
            <person name="Nordborg M."/>
            <person name="Gaut B.S."/>
            <person name="Lysak M.A."/>
            <person name="Jenkins J."/>
            <person name="Grimwood J."/>
            <person name="Chapman J."/>
            <person name="Prochnik S."/>
            <person name="Shu S."/>
            <person name="Rokhsar D."/>
            <person name="Schmutz J."/>
            <person name="Weigel D."/>
            <person name="Wright S.I."/>
        </authorList>
    </citation>
    <scope>NUCLEOTIDE SEQUENCE [LARGE SCALE GENOMIC DNA]</scope>
    <source>
        <strain evidence="13">cv. Monte Gargano</strain>
    </source>
</reference>
<dbReference type="GO" id="GO:0005739">
    <property type="term" value="C:mitochondrion"/>
    <property type="evidence" value="ECO:0007669"/>
    <property type="project" value="UniProtKB-SubCell"/>
</dbReference>
<dbReference type="FunFam" id="3.40.50.1100:FF:000037">
    <property type="entry name" value="Bifunctional D-cysteine desulfhydrase/1-aminocyclopropane-1-carboxylate deaminase, mitochondrial"/>
    <property type="match status" value="1"/>
</dbReference>
<keyword evidence="6" id="KW-0496">Mitochondrion</keyword>
<dbReference type="InterPro" id="IPR027278">
    <property type="entry name" value="ACCD_DCysDesulf"/>
</dbReference>
<keyword evidence="4" id="KW-0663">Pyridoxal phosphate</keyword>
<dbReference type="InterPro" id="IPR001926">
    <property type="entry name" value="TrpB-like_PALP"/>
</dbReference>
<gene>
    <name evidence="12" type="ORF">CARUB_v10012175mg</name>
</gene>
<evidence type="ECO:0000256" key="9">
    <source>
        <dbReference type="ARBA" id="ARBA00066823"/>
    </source>
</evidence>
<keyword evidence="5" id="KW-0809">Transit peptide</keyword>
<evidence type="ECO:0000256" key="5">
    <source>
        <dbReference type="ARBA" id="ARBA00022946"/>
    </source>
</evidence>
<comment type="subcellular location">
    <subcellularLocation>
        <location evidence="2">Mitochondrion</location>
    </subcellularLocation>
</comment>
<dbReference type="InterPro" id="IPR036052">
    <property type="entry name" value="TrpB-like_PALP_sf"/>
</dbReference>
<evidence type="ECO:0000313" key="12">
    <source>
        <dbReference type="EMBL" id="EOA39206.1"/>
    </source>
</evidence>
<dbReference type="InterPro" id="IPR005966">
    <property type="entry name" value="D-Cys_desShydrase"/>
</dbReference>
<evidence type="ECO:0000256" key="10">
    <source>
        <dbReference type="SAM" id="MobiDB-lite"/>
    </source>
</evidence>
<dbReference type="PANTHER" id="PTHR43780">
    <property type="entry name" value="1-AMINOCYCLOPROPANE-1-CARBOXYLATE DEAMINASE-RELATED"/>
    <property type="match status" value="1"/>
</dbReference>
<dbReference type="eggNOG" id="ENOG502QPS1">
    <property type="taxonomic scope" value="Eukaryota"/>
</dbReference>
<keyword evidence="7" id="KW-0456">Lyase</keyword>
<dbReference type="Proteomes" id="UP000029121">
    <property type="component" value="Unassembled WGS sequence"/>
</dbReference>
<evidence type="ECO:0000256" key="8">
    <source>
        <dbReference type="ARBA" id="ARBA00050761"/>
    </source>
</evidence>
<dbReference type="FunFam" id="3.40.50.1100:FF:000042">
    <property type="entry name" value="Bifunctional D-cysteine desulfhydrase/1-aminocyclopropane-1-carboxylate deaminase mitochondrial"/>
    <property type="match status" value="1"/>
</dbReference>
<dbReference type="GO" id="GO:0019148">
    <property type="term" value="F:D-cysteine desulfhydrase activity"/>
    <property type="evidence" value="ECO:0007669"/>
    <property type="project" value="UniProtKB-EC"/>
</dbReference>
<evidence type="ECO:0000256" key="3">
    <source>
        <dbReference type="ARBA" id="ARBA00008639"/>
    </source>
</evidence>